<dbReference type="Proteomes" id="UP000648075">
    <property type="component" value="Unassembled WGS sequence"/>
</dbReference>
<dbReference type="Pfam" id="PF10011">
    <property type="entry name" value="DUF2254"/>
    <property type="match status" value="1"/>
</dbReference>
<keyword evidence="1" id="KW-1133">Transmembrane helix</keyword>
<gene>
    <name evidence="2" type="ORF">GCM10011614_07120</name>
</gene>
<protein>
    <recommendedName>
        <fullName evidence="4">DUF2254 domain-containing protein</fullName>
    </recommendedName>
</protein>
<keyword evidence="1" id="KW-0812">Transmembrane</keyword>
<dbReference type="RefSeq" id="WP_189619673.1">
    <property type="nucleotide sequence ID" value="NZ_BMZA01000001.1"/>
</dbReference>
<feature type="transmembrane region" description="Helical" evidence="1">
    <location>
        <begin position="137"/>
        <end position="162"/>
    </location>
</feature>
<evidence type="ECO:0000313" key="2">
    <source>
        <dbReference type="EMBL" id="GGY94630.1"/>
    </source>
</evidence>
<evidence type="ECO:0008006" key="4">
    <source>
        <dbReference type="Google" id="ProtNLM"/>
    </source>
</evidence>
<feature type="transmembrane region" description="Helical" evidence="1">
    <location>
        <begin position="109"/>
        <end position="125"/>
    </location>
</feature>
<name>A0A918PBM3_9SPHN</name>
<organism evidence="2 3">
    <name type="scientific">Novosphingobium colocasiae</name>
    <dbReference type="NCBI Taxonomy" id="1256513"/>
    <lineage>
        <taxon>Bacteria</taxon>
        <taxon>Pseudomonadati</taxon>
        <taxon>Pseudomonadota</taxon>
        <taxon>Alphaproteobacteria</taxon>
        <taxon>Sphingomonadales</taxon>
        <taxon>Sphingomonadaceae</taxon>
        <taxon>Novosphingobium</taxon>
    </lineage>
</organism>
<comment type="caution">
    <text evidence="2">The sequence shown here is derived from an EMBL/GenBank/DDBJ whole genome shotgun (WGS) entry which is preliminary data.</text>
</comment>
<reference evidence="2" key="1">
    <citation type="journal article" date="2014" name="Int. J. Syst. Evol. Microbiol.">
        <title>Complete genome sequence of Corynebacterium casei LMG S-19264T (=DSM 44701T), isolated from a smear-ripened cheese.</title>
        <authorList>
            <consortium name="US DOE Joint Genome Institute (JGI-PGF)"/>
            <person name="Walter F."/>
            <person name="Albersmeier A."/>
            <person name="Kalinowski J."/>
            <person name="Ruckert C."/>
        </authorList>
    </citation>
    <scope>NUCLEOTIDE SEQUENCE</scope>
    <source>
        <strain evidence="2">KCTC 32255</strain>
    </source>
</reference>
<evidence type="ECO:0000313" key="3">
    <source>
        <dbReference type="Proteomes" id="UP000648075"/>
    </source>
</evidence>
<keyword evidence="3" id="KW-1185">Reference proteome</keyword>
<feature type="transmembrane region" description="Helical" evidence="1">
    <location>
        <begin position="66"/>
        <end position="89"/>
    </location>
</feature>
<dbReference type="EMBL" id="BMZA01000001">
    <property type="protein sequence ID" value="GGY94630.1"/>
    <property type="molecule type" value="Genomic_DNA"/>
</dbReference>
<keyword evidence="1" id="KW-0472">Membrane</keyword>
<evidence type="ECO:0000256" key="1">
    <source>
        <dbReference type="SAM" id="Phobius"/>
    </source>
</evidence>
<dbReference type="InterPro" id="IPR018723">
    <property type="entry name" value="DUF2254_membrane"/>
</dbReference>
<feature type="transmembrane region" description="Helical" evidence="1">
    <location>
        <begin position="16"/>
        <end position="35"/>
    </location>
</feature>
<accession>A0A918PBM3</accession>
<sequence length="430" mass="46608">MLARLRSDWFAIRASYWFWPALFALAGLLLGFGIVHVDRSGASQWLAERHWIVPARPDGAANMLSVLAGSVIGVASTVFSITIAAVAYASGTFGPRLLNNFMEDKGNQFSLATFVGTFVYAITVLQSVRSGDGDQSAFVPQLALTIAWLLLLLSVAVLVYFLHHVPDSIRINSVLEAIGTRLLREIVSRFPDEGTGEPQALGWPGGAQVEAQAAGYIRVIDFGALDTLARRHGFTIWLTARPGDFVHAGMPLATISDDAAVAQAAPHIRATFALGGSRTPEQDLEFSIDELVEITLRALSPAVNDPFTALNALHWLGAATVLLGQRDLDRDAWNEPGRHCPVQPLRDGFDHFVSRGFGCVRSGVATSPIACLVAFDTLRSILLGLDAEHRRKLVLAEADLLLEQALLHLDGPSRDQVIERHASVRRGRST</sequence>
<proteinExistence type="predicted"/>
<reference evidence="2" key="2">
    <citation type="submission" date="2020-09" db="EMBL/GenBank/DDBJ databases">
        <authorList>
            <person name="Sun Q."/>
            <person name="Kim S."/>
        </authorList>
    </citation>
    <scope>NUCLEOTIDE SEQUENCE</scope>
    <source>
        <strain evidence="2">KCTC 32255</strain>
    </source>
</reference>
<dbReference type="AlphaFoldDB" id="A0A918PBM3"/>